<dbReference type="Pfam" id="PF14024">
    <property type="entry name" value="DUF4240"/>
    <property type="match status" value="1"/>
</dbReference>
<feature type="region of interest" description="Disordered" evidence="1">
    <location>
        <begin position="127"/>
        <end position="146"/>
    </location>
</feature>
<organism evidence="3 4">
    <name type="scientific">Hymenobacter telluris</name>
    <dbReference type="NCBI Taxonomy" id="2816474"/>
    <lineage>
        <taxon>Bacteria</taxon>
        <taxon>Pseudomonadati</taxon>
        <taxon>Bacteroidota</taxon>
        <taxon>Cytophagia</taxon>
        <taxon>Cytophagales</taxon>
        <taxon>Hymenobacteraceae</taxon>
        <taxon>Hymenobacter</taxon>
    </lineage>
</organism>
<gene>
    <name evidence="3" type="ORF">J0X19_03000</name>
</gene>
<sequence>MDKKEFWQLLEAAKDKAKGSQTLQEQALINSLAQHSPEQIIEFECILREYLLEADHFNIMAAQKILNGYVTDDSYLYFRCWLIGQGEKVFLEALRDADTLAKVAEEPYSEFEALLYVATKAYEKHTGKKEENEEDSFPRGIAHSRGLDYDFGSETKGDDWTENQLPKMLPKLWKKFGA</sequence>
<keyword evidence="4" id="KW-1185">Reference proteome</keyword>
<reference evidence="3" key="1">
    <citation type="submission" date="2021-03" db="EMBL/GenBank/DDBJ databases">
        <authorList>
            <person name="Kim M.K."/>
        </authorList>
    </citation>
    <scope>NUCLEOTIDE SEQUENCE</scope>
    <source>
        <strain evidence="3">BT186</strain>
    </source>
</reference>
<dbReference type="InterPro" id="IPR025334">
    <property type="entry name" value="DUF4240"/>
</dbReference>
<accession>A0A939EUV4</accession>
<proteinExistence type="predicted"/>
<evidence type="ECO:0000259" key="2">
    <source>
        <dbReference type="Pfam" id="PF14024"/>
    </source>
</evidence>
<dbReference type="Proteomes" id="UP000664144">
    <property type="component" value="Unassembled WGS sequence"/>
</dbReference>
<evidence type="ECO:0000313" key="4">
    <source>
        <dbReference type="Proteomes" id="UP000664144"/>
    </source>
</evidence>
<dbReference type="RefSeq" id="WP_206980894.1">
    <property type="nucleotide sequence ID" value="NZ_JAFLQZ010000002.1"/>
</dbReference>
<evidence type="ECO:0000313" key="3">
    <source>
        <dbReference type="EMBL" id="MBO0356902.1"/>
    </source>
</evidence>
<name>A0A939EUV4_9BACT</name>
<evidence type="ECO:0000256" key="1">
    <source>
        <dbReference type="SAM" id="MobiDB-lite"/>
    </source>
</evidence>
<feature type="domain" description="DUF4240" evidence="2">
    <location>
        <begin position="1"/>
        <end position="124"/>
    </location>
</feature>
<protein>
    <submittedName>
        <fullName evidence="3">DUF4240 domain-containing protein</fullName>
    </submittedName>
</protein>
<dbReference type="AlphaFoldDB" id="A0A939EUV4"/>
<comment type="caution">
    <text evidence="3">The sequence shown here is derived from an EMBL/GenBank/DDBJ whole genome shotgun (WGS) entry which is preliminary data.</text>
</comment>
<dbReference type="EMBL" id="JAFLQZ010000002">
    <property type="protein sequence ID" value="MBO0356902.1"/>
    <property type="molecule type" value="Genomic_DNA"/>
</dbReference>